<keyword evidence="1" id="KW-0472">Membrane</keyword>
<organism evidence="2">
    <name type="scientific">Anthurium amnicola</name>
    <dbReference type="NCBI Taxonomy" id="1678845"/>
    <lineage>
        <taxon>Eukaryota</taxon>
        <taxon>Viridiplantae</taxon>
        <taxon>Streptophyta</taxon>
        <taxon>Embryophyta</taxon>
        <taxon>Tracheophyta</taxon>
        <taxon>Spermatophyta</taxon>
        <taxon>Magnoliopsida</taxon>
        <taxon>Liliopsida</taxon>
        <taxon>Araceae</taxon>
        <taxon>Pothoideae</taxon>
        <taxon>Potheae</taxon>
        <taxon>Anthurium</taxon>
    </lineage>
</organism>
<accession>A0A1D1YTK2</accession>
<proteinExistence type="predicted"/>
<sequence length="220" mass="24584">MFHAIILFFYGIIRKVFRISVAFYTALNRWMAFLAQLTMMFFIWNSLLLVIGLVSTFQMIIGFGFEVIKLTSPKSVSVLPASPQATSAAAPNSSPKPRSAITEYWQSRRKAYQEMVDGLYVKYMNRLLGVQQQQALYFQNQQYFQNPNQFYPSGGYYDDRWYGQVNVGTPEALIDDDLTVPTQEELEAMTGTSGTSGSLAIGGVSGAQLQGSEEIMVGGE</sequence>
<gene>
    <name evidence="2" type="primary">GTF2I</name>
    <name evidence="2" type="ORF">g.29274</name>
</gene>
<dbReference type="AlphaFoldDB" id="A0A1D1YTK2"/>
<keyword evidence="1" id="KW-0812">Transmembrane</keyword>
<evidence type="ECO:0000313" key="2">
    <source>
        <dbReference type="EMBL" id="JAT57952.1"/>
    </source>
</evidence>
<dbReference type="EMBL" id="GDJX01009984">
    <property type="protein sequence ID" value="JAT57952.1"/>
    <property type="molecule type" value="Transcribed_RNA"/>
</dbReference>
<feature type="transmembrane region" description="Helical" evidence="1">
    <location>
        <begin position="42"/>
        <end position="65"/>
    </location>
</feature>
<keyword evidence="1" id="KW-1133">Transmembrane helix</keyword>
<protein>
    <submittedName>
        <fullName evidence="2">General transcription factor II-I</fullName>
    </submittedName>
</protein>
<reference evidence="2" key="1">
    <citation type="submission" date="2015-07" db="EMBL/GenBank/DDBJ databases">
        <title>Transcriptome Assembly of Anthurium amnicola.</title>
        <authorList>
            <person name="Suzuki J."/>
        </authorList>
    </citation>
    <scope>NUCLEOTIDE SEQUENCE</scope>
</reference>
<evidence type="ECO:0000256" key="1">
    <source>
        <dbReference type="SAM" id="Phobius"/>
    </source>
</evidence>
<name>A0A1D1YTK2_9ARAE</name>